<comment type="caution">
    <text evidence="1">The sequence shown here is derived from an EMBL/GenBank/DDBJ whole genome shotgun (WGS) entry which is preliminary data.</text>
</comment>
<gene>
    <name evidence="1" type="ORF">GNE07_18375</name>
</gene>
<reference evidence="1 2" key="1">
    <citation type="submission" date="2019-09" db="EMBL/GenBank/DDBJ databases">
        <title>Draft genome sequencing of Hungatella hathewayi 123Y-2.</title>
        <authorList>
            <person name="Lv Q."/>
            <person name="Li S."/>
        </authorList>
    </citation>
    <scope>NUCLEOTIDE SEQUENCE [LARGE SCALE GENOMIC DNA]</scope>
    <source>
        <strain evidence="1 2">123Y-2</strain>
    </source>
</reference>
<evidence type="ECO:0000313" key="2">
    <source>
        <dbReference type="Proteomes" id="UP000434223"/>
    </source>
</evidence>
<dbReference type="EMBL" id="WNME01000012">
    <property type="protein sequence ID" value="MUB64997.1"/>
    <property type="molecule type" value="Genomic_DNA"/>
</dbReference>
<accession>A0AAW9WNQ4</accession>
<sequence length="51" mass="5985">MIKVNIEQIPESTTNPMARSLGEIIKIYFENPDNMREFEEWKKSRGKQEAG</sequence>
<dbReference type="AlphaFoldDB" id="A0AAW9WNQ4"/>
<proteinExistence type="predicted"/>
<dbReference type="Proteomes" id="UP000434223">
    <property type="component" value="Unassembled WGS sequence"/>
</dbReference>
<name>A0AAW9WNQ4_9FIRM</name>
<protein>
    <submittedName>
        <fullName evidence="1">Uncharacterized protein</fullName>
    </submittedName>
</protein>
<organism evidence="1 2">
    <name type="scientific">Hungatella hathewayi</name>
    <dbReference type="NCBI Taxonomy" id="154046"/>
    <lineage>
        <taxon>Bacteria</taxon>
        <taxon>Bacillati</taxon>
        <taxon>Bacillota</taxon>
        <taxon>Clostridia</taxon>
        <taxon>Lachnospirales</taxon>
        <taxon>Lachnospiraceae</taxon>
        <taxon>Hungatella</taxon>
    </lineage>
</organism>
<dbReference type="RefSeq" id="WP_155521623.1">
    <property type="nucleotide sequence ID" value="NZ_CZAZ01000038.1"/>
</dbReference>
<evidence type="ECO:0000313" key="1">
    <source>
        <dbReference type="EMBL" id="MUB64997.1"/>
    </source>
</evidence>